<comment type="caution">
    <text evidence="2">The sequence shown here is derived from an EMBL/GenBank/DDBJ whole genome shotgun (WGS) entry which is preliminary data.</text>
</comment>
<keyword evidence="1" id="KW-0812">Transmembrane</keyword>
<keyword evidence="1" id="KW-1133">Transmembrane helix</keyword>
<dbReference type="AlphaFoldDB" id="A0A2A7SH18"/>
<sequence>MSLMSRYRDRWWRLNLFQKTQAIGKLALAVVAVVFLFVPHAWMASIWWLSIIPFGLLSIAYAIGLRSSLSQFIDSRLGVTSRIALQALLVPISLGIARQYVADAFQLPTQSFDATVALLTVLVTPMLWFLLAAAVVPAGRGCGRGHGNAMHHRLDGRHAG</sequence>
<feature type="transmembrane region" description="Helical" evidence="1">
    <location>
        <begin position="21"/>
        <end position="39"/>
    </location>
</feature>
<organism evidence="2 3">
    <name type="scientific">Burkholderia gladioli</name>
    <name type="common">Pseudomonas marginata</name>
    <name type="synonym">Phytomonas marginata</name>
    <dbReference type="NCBI Taxonomy" id="28095"/>
    <lineage>
        <taxon>Bacteria</taxon>
        <taxon>Pseudomonadati</taxon>
        <taxon>Pseudomonadota</taxon>
        <taxon>Betaproteobacteria</taxon>
        <taxon>Burkholderiales</taxon>
        <taxon>Burkholderiaceae</taxon>
        <taxon>Burkholderia</taxon>
    </lineage>
</organism>
<reference evidence="3" key="1">
    <citation type="submission" date="2017-09" db="EMBL/GenBank/DDBJ databases">
        <title>FDA dAtabase for Regulatory Grade micrObial Sequences (FDA-ARGOS): Supporting development and validation of Infectious Disease Dx tests.</title>
        <authorList>
            <person name="Minogue T."/>
            <person name="Wolcott M."/>
            <person name="Wasieloski L."/>
            <person name="Aguilar W."/>
            <person name="Moore D."/>
            <person name="Tallon L."/>
            <person name="Sadzewicz L."/>
            <person name="Ott S."/>
            <person name="Zhao X."/>
            <person name="Nagaraj S."/>
            <person name="Vavikolanu K."/>
            <person name="Aluvathingal J."/>
            <person name="Nadendla S."/>
            <person name="Sichtig H."/>
        </authorList>
    </citation>
    <scope>NUCLEOTIDE SEQUENCE [LARGE SCALE GENOMIC DNA]</scope>
    <source>
        <strain evidence="3">FDAARGOS_390</strain>
    </source>
</reference>
<dbReference type="Proteomes" id="UP000220629">
    <property type="component" value="Unassembled WGS sequence"/>
</dbReference>
<dbReference type="RefSeq" id="WP_098152582.1">
    <property type="nucleotide sequence ID" value="NZ_CADEQH010000021.1"/>
</dbReference>
<evidence type="ECO:0000313" key="2">
    <source>
        <dbReference type="EMBL" id="PEH42719.1"/>
    </source>
</evidence>
<name>A0A2A7SH18_BURGA</name>
<feature type="transmembrane region" description="Helical" evidence="1">
    <location>
        <begin position="114"/>
        <end position="136"/>
    </location>
</feature>
<keyword evidence="1" id="KW-0472">Membrane</keyword>
<evidence type="ECO:0000256" key="1">
    <source>
        <dbReference type="SAM" id="Phobius"/>
    </source>
</evidence>
<feature type="transmembrane region" description="Helical" evidence="1">
    <location>
        <begin position="45"/>
        <end position="63"/>
    </location>
</feature>
<gene>
    <name evidence="2" type="ORF">CRM94_11460</name>
</gene>
<proteinExistence type="predicted"/>
<dbReference type="EMBL" id="PDDY01000001">
    <property type="protein sequence ID" value="PEH42719.1"/>
    <property type="molecule type" value="Genomic_DNA"/>
</dbReference>
<protein>
    <submittedName>
        <fullName evidence="2">Uncharacterized protein</fullName>
    </submittedName>
</protein>
<accession>A0A2A7SH18</accession>
<feature type="transmembrane region" description="Helical" evidence="1">
    <location>
        <begin position="83"/>
        <end position="102"/>
    </location>
</feature>
<evidence type="ECO:0000313" key="3">
    <source>
        <dbReference type="Proteomes" id="UP000220629"/>
    </source>
</evidence>